<dbReference type="InterPro" id="IPR058163">
    <property type="entry name" value="LysR-type_TF_proteobact-type"/>
</dbReference>
<evidence type="ECO:0000256" key="3">
    <source>
        <dbReference type="ARBA" id="ARBA00023015"/>
    </source>
</evidence>
<keyword evidence="3" id="KW-0805">Transcription regulation</keyword>
<dbReference type="Pfam" id="PF03466">
    <property type="entry name" value="LysR_substrate"/>
    <property type="match status" value="1"/>
</dbReference>
<name>M4Z9I5_9BRAD</name>
<keyword evidence="4" id="KW-0238">DNA-binding</keyword>
<dbReference type="InterPro" id="IPR036388">
    <property type="entry name" value="WH-like_DNA-bd_sf"/>
</dbReference>
<dbReference type="PATRIC" id="fig|1245469.3.peg.4541"/>
<dbReference type="Pfam" id="PF00126">
    <property type="entry name" value="HTH_1"/>
    <property type="match status" value="1"/>
</dbReference>
<dbReference type="SUPFAM" id="SSF46785">
    <property type="entry name" value="Winged helix' DNA-binding domain"/>
    <property type="match status" value="1"/>
</dbReference>
<gene>
    <name evidence="7" type="ORF">S58_44380</name>
</gene>
<dbReference type="PRINTS" id="PR00039">
    <property type="entry name" value="HTHLYSR"/>
</dbReference>
<evidence type="ECO:0000259" key="6">
    <source>
        <dbReference type="PROSITE" id="PS50931"/>
    </source>
</evidence>
<feature type="domain" description="HTH lysR-type" evidence="6">
    <location>
        <begin position="1"/>
        <end position="59"/>
    </location>
</feature>
<keyword evidence="5" id="KW-0804">Transcription</keyword>
<comment type="similarity">
    <text evidence="2">Belongs to the LysR transcriptional regulatory family.</text>
</comment>
<dbReference type="InterPro" id="IPR005119">
    <property type="entry name" value="LysR_subst-bd"/>
</dbReference>
<organism evidence="7 8">
    <name type="scientific">Bradyrhizobium oligotrophicum S58</name>
    <dbReference type="NCBI Taxonomy" id="1245469"/>
    <lineage>
        <taxon>Bacteria</taxon>
        <taxon>Pseudomonadati</taxon>
        <taxon>Pseudomonadota</taxon>
        <taxon>Alphaproteobacteria</taxon>
        <taxon>Hyphomicrobiales</taxon>
        <taxon>Nitrobacteraceae</taxon>
        <taxon>Bradyrhizobium</taxon>
    </lineage>
</organism>
<sequence>MDRMGAMQTLVRVVDTGSFSAAARALNIGQPAVSKTVAQLEDRLGVRLLTRTTRGLSPTEAGLRFYERARRAIEEADEAELAARGAGAGLHGTLRVSAATTFARLHVVKLLPGFLAAHPRLEVELILDDRVIDLVEERIDVALRMGDLEDSSATARRLASSPRSMLATRRYFERVGMPASPSDLAGHDSVVYMQGRHGTWRFRHDGTETSVVVGGRLRVSSAEGIRSAVLADMGLTIASHWMFAPEMASGEVCTVLDAWTLDPIDLWAVFPTGRLVSAKARAFTDLVAAALRSDAG</sequence>
<dbReference type="KEGG" id="aol:S58_44380"/>
<evidence type="ECO:0000256" key="1">
    <source>
        <dbReference type="ARBA" id="ARBA00003502"/>
    </source>
</evidence>
<dbReference type="InterPro" id="IPR000847">
    <property type="entry name" value="LysR_HTH_N"/>
</dbReference>
<dbReference type="GO" id="GO:0003677">
    <property type="term" value="F:DNA binding"/>
    <property type="evidence" value="ECO:0007669"/>
    <property type="project" value="UniProtKB-KW"/>
</dbReference>
<comment type="function">
    <text evidence="1">NodD regulates the expression of the nodABCFE genes which encode other nodulation proteins. NodD is also a negative regulator of its own expression. Binds flavonoids as inducers.</text>
</comment>
<accession>M4Z9I5</accession>
<dbReference type="HOGENOM" id="CLU_039613_16_2_5"/>
<protein>
    <recommendedName>
        <fullName evidence="6">HTH lysR-type domain-containing protein</fullName>
    </recommendedName>
</protein>
<proteinExistence type="inferred from homology"/>
<dbReference type="OrthoDB" id="9786526at2"/>
<evidence type="ECO:0000256" key="4">
    <source>
        <dbReference type="ARBA" id="ARBA00023125"/>
    </source>
</evidence>
<dbReference type="SUPFAM" id="SSF53850">
    <property type="entry name" value="Periplasmic binding protein-like II"/>
    <property type="match status" value="1"/>
</dbReference>
<evidence type="ECO:0000313" key="7">
    <source>
        <dbReference type="EMBL" id="BAM90423.1"/>
    </source>
</evidence>
<dbReference type="PANTHER" id="PTHR30537">
    <property type="entry name" value="HTH-TYPE TRANSCRIPTIONAL REGULATOR"/>
    <property type="match status" value="1"/>
</dbReference>
<dbReference type="RefSeq" id="WP_015667528.1">
    <property type="nucleotide sequence ID" value="NC_020453.1"/>
</dbReference>
<evidence type="ECO:0000256" key="2">
    <source>
        <dbReference type="ARBA" id="ARBA00009437"/>
    </source>
</evidence>
<dbReference type="CDD" id="cd08422">
    <property type="entry name" value="PBP2_CrgA_like"/>
    <property type="match status" value="1"/>
</dbReference>
<dbReference type="EMBL" id="AP012603">
    <property type="protein sequence ID" value="BAM90423.1"/>
    <property type="molecule type" value="Genomic_DNA"/>
</dbReference>
<evidence type="ECO:0000313" key="8">
    <source>
        <dbReference type="Proteomes" id="UP000011841"/>
    </source>
</evidence>
<dbReference type="Proteomes" id="UP000011841">
    <property type="component" value="Chromosome"/>
</dbReference>
<dbReference type="STRING" id="1245469.S58_44380"/>
<reference evidence="7 8" key="1">
    <citation type="journal article" date="2013" name="Appl. Environ. Microbiol.">
        <title>Genome analysis suggests that the soil oligotrophic bacterium Agromonas oligotrophica (Bradyrhizobium oligotrophicum) is a nitrogen-fixing symbiont of Aeschynomene indica.</title>
        <authorList>
            <person name="Okubo T."/>
            <person name="Fukushima S."/>
            <person name="Itakura M."/>
            <person name="Oshima K."/>
            <person name="Longtonglang A."/>
            <person name="Teaumroong N."/>
            <person name="Mitsui H."/>
            <person name="Hattori M."/>
            <person name="Hattori R."/>
            <person name="Hattori T."/>
            <person name="Minamisawa K."/>
        </authorList>
    </citation>
    <scope>NUCLEOTIDE SEQUENCE [LARGE SCALE GENOMIC DNA]</scope>
    <source>
        <strain evidence="7 8">S58</strain>
    </source>
</reference>
<dbReference type="GO" id="GO:0003700">
    <property type="term" value="F:DNA-binding transcription factor activity"/>
    <property type="evidence" value="ECO:0007669"/>
    <property type="project" value="InterPro"/>
</dbReference>
<dbReference type="Gene3D" id="1.10.10.10">
    <property type="entry name" value="Winged helix-like DNA-binding domain superfamily/Winged helix DNA-binding domain"/>
    <property type="match status" value="1"/>
</dbReference>
<keyword evidence="8" id="KW-1185">Reference proteome</keyword>
<dbReference type="AlphaFoldDB" id="M4Z9I5"/>
<dbReference type="PANTHER" id="PTHR30537:SF80">
    <property type="entry name" value="TRANSCRIPTIONAL REGULATOR"/>
    <property type="match status" value="1"/>
</dbReference>
<dbReference type="eggNOG" id="COG0583">
    <property type="taxonomic scope" value="Bacteria"/>
</dbReference>
<dbReference type="PROSITE" id="PS50931">
    <property type="entry name" value="HTH_LYSR"/>
    <property type="match status" value="1"/>
</dbReference>
<evidence type="ECO:0000256" key="5">
    <source>
        <dbReference type="ARBA" id="ARBA00023163"/>
    </source>
</evidence>
<dbReference type="FunFam" id="1.10.10.10:FF:000001">
    <property type="entry name" value="LysR family transcriptional regulator"/>
    <property type="match status" value="1"/>
</dbReference>
<dbReference type="InterPro" id="IPR036390">
    <property type="entry name" value="WH_DNA-bd_sf"/>
</dbReference>
<dbReference type="Gene3D" id="3.40.190.290">
    <property type="match status" value="1"/>
</dbReference>
<dbReference type="GeneID" id="301818223"/>